<keyword evidence="8" id="KW-0479">Metal-binding</keyword>
<evidence type="ECO:0000256" key="7">
    <source>
        <dbReference type="ARBA" id="ARBA00022617"/>
    </source>
</evidence>
<dbReference type="OrthoDB" id="75724at2759"/>
<evidence type="ECO:0000259" key="17">
    <source>
        <dbReference type="PROSITE" id="PS50191"/>
    </source>
</evidence>
<evidence type="ECO:0000256" key="13">
    <source>
        <dbReference type="ARBA" id="ARBA00023136"/>
    </source>
</evidence>
<dbReference type="SUPFAM" id="SSF46938">
    <property type="entry name" value="CRAL/TRIO N-terminal domain"/>
    <property type="match status" value="1"/>
</dbReference>
<keyword evidence="9 16" id="KW-0256">Endoplasmic reticulum</keyword>
<dbReference type="AlphaFoldDB" id="A0A1G4MH09"/>
<keyword evidence="19" id="KW-1185">Reference proteome</keyword>
<dbReference type="PANTHER" id="PTHR47669">
    <property type="entry name" value="PHOSPHATIDYLINOSITOL TRANSFER PROTEIN SFH5"/>
    <property type="match status" value="1"/>
</dbReference>
<evidence type="ECO:0000256" key="9">
    <source>
        <dbReference type="ARBA" id="ARBA00022824"/>
    </source>
</evidence>
<evidence type="ECO:0000256" key="11">
    <source>
        <dbReference type="ARBA" id="ARBA00023004"/>
    </source>
</evidence>
<evidence type="ECO:0000256" key="4">
    <source>
        <dbReference type="ARBA" id="ARBA00018320"/>
    </source>
</evidence>
<dbReference type="InterPro" id="IPR011074">
    <property type="entry name" value="CRAL/TRIO_N_dom"/>
</dbReference>
<dbReference type="Pfam" id="PF00650">
    <property type="entry name" value="CRAL_TRIO"/>
    <property type="match status" value="1"/>
</dbReference>
<name>A0A1G4MH09_LACFM</name>
<evidence type="ECO:0000313" key="19">
    <source>
        <dbReference type="Proteomes" id="UP000190831"/>
    </source>
</evidence>
<evidence type="ECO:0000256" key="12">
    <source>
        <dbReference type="ARBA" id="ARBA00023055"/>
    </source>
</evidence>
<evidence type="ECO:0000256" key="6">
    <source>
        <dbReference type="ARBA" id="ARBA00022490"/>
    </source>
</evidence>
<dbReference type="CDD" id="cd00170">
    <property type="entry name" value="SEC14"/>
    <property type="match status" value="1"/>
</dbReference>
<keyword evidence="5 16" id="KW-0813">Transport</keyword>
<dbReference type="InterPro" id="IPR001251">
    <property type="entry name" value="CRAL-TRIO_dom"/>
</dbReference>
<dbReference type="GO" id="GO:0017157">
    <property type="term" value="P:regulation of exocytosis"/>
    <property type="evidence" value="ECO:0007669"/>
    <property type="project" value="TreeGrafter"/>
</dbReference>
<dbReference type="GO" id="GO:0005829">
    <property type="term" value="C:cytosol"/>
    <property type="evidence" value="ECO:0007669"/>
    <property type="project" value="TreeGrafter"/>
</dbReference>
<evidence type="ECO:0000256" key="16">
    <source>
        <dbReference type="RuleBase" id="RU367059"/>
    </source>
</evidence>
<dbReference type="GO" id="GO:0005886">
    <property type="term" value="C:plasma membrane"/>
    <property type="evidence" value="ECO:0007669"/>
    <property type="project" value="TreeGrafter"/>
</dbReference>
<keyword evidence="13 16" id="KW-0472">Membrane</keyword>
<dbReference type="SUPFAM" id="SSF52087">
    <property type="entry name" value="CRAL/TRIO domain"/>
    <property type="match status" value="1"/>
</dbReference>
<dbReference type="PROSITE" id="PS50191">
    <property type="entry name" value="CRAL_TRIO"/>
    <property type="match status" value="1"/>
</dbReference>
<keyword evidence="12 16" id="KW-0445">Lipid transport</keyword>
<evidence type="ECO:0000256" key="2">
    <source>
        <dbReference type="ARBA" id="ARBA00004406"/>
    </source>
</evidence>
<comment type="subcellular location">
    <subcellularLocation>
        <location evidence="16">Cytoplasm</location>
    </subcellularLocation>
    <subcellularLocation>
        <location evidence="2 16">Endoplasmic reticulum membrane</location>
        <topology evidence="2 16">Peripheral membrane protein</topology>
    </subcellularLocation>
    <subcellularLocation>
        <location evidence="16">Microsome membrane</location>
        <topology evidence="16">Peripheral membrane protein</topology>
    </subcellularLocation>
</comment>
<dbReference type="EMBL" id="LT598486">
    <property type="protein sequence ID" value="SCW03199.1"/>
    <property type="molecule type" value="Genomic_DNA"/>
</dbReference>
<evidence type="ECO:0000256" key="3">
    <source>
        <dbReference type="ARBA" id="ARBA00006667"/>
    </source>
</evidence>
<evidence type="ECO:0000313" key="18">
    <source>
        <dbReference type="EMBL" id="SCW03199.1"/>
    </source>
</evidence>
<gene>
    <name evidence="18" type="ORF">LAFE_0G05182G</name>
</gene>
<evidence type="ECO:0000256" key="10">
    <source>
        <dbReference type="ARBA" id="ARBA00022848"/>
    </source>
</evidence>
<comment type="similarity">
    <text evidence="3 16">Belongs to the SFH5 family.</text>
</comment>
<organism evidence="18 19">
    <name type="scientific">Lachancea fermentati</name>
    <name type="common">Zygosaccharomyces fermentati</name>
    <dbReference type="NCBI Taxonomy" id="4955"/>
    <lineage>
        <taxon>Eukaryota</taxon>
        <taxon>Fungi</taxon>
        <taxon>Dikarya</taxon>
        <taxon>Ascomycota</taxon>
        <taxon>Saccharomycotina</taxon>
        <taxon>Saccharomycetes</taxon>
        <taxon>Saccharomycetales</taxon>
        <taxon>Saccharomycetaceae</taxon>
        <taxon>Lachancea</taxon>
    </lineage>
</organism>
<dbReference type="PANTHER" id="PTHR47669:SF1">
    <property type="entry name" value="PHOSPHATIDYLINOSITOL TRANSFER PROTEIN SFH5"/>
    <property type="match status" value="1"/>
</dbReference>
<keyword evidence="6 16" id="KW-0963">Cytoplasm</keyword>
<dbReference type="GO" id="GO:0005789">
    <property type="term" value="C:endoplasmic reticulum membrane"/>
    <property type="evidence" value="ECO:0007669"/>
    <property type="project" value="UniProtKB-SubCell"/>
</dbReference>
<reference evidence="18 19" key="1">
    <citation type="submission" date="2016-03" db="EMBL/GenBank/DDBJ databases">
        <authorList>
            <person name="Devillers H."/>
        </authorList>
    </citation>
    <scope>NUCLEOTIDE SEQUENCE [LARGE SCALE GENOMIC DNA]</scope>
    <source>
        <strain evidence="18">CBS 6772</strain>
    </source>
</reference>
<accession>A0A1G4MH09</accession>
<evidence type="ECO:0000256" key="5">
    <source>
        <dbReference type="ARBA" id="ARBA00022448"/>
    </source>
</evidence>
<dbReference type="Proteomes" id="UP000190831">
    <property type="component" value="Chromosome G"/>
</dbReference>
<dbReference type="OMA" id="KRVVTWN"/>
<dbReference type="STRING" id="4955.A0A1G4MH09"/>
<evidence type="ECO:0000256" key="14">
    <source>
        <dbReference type="ARBA" id="ARBA00024146"/>
    </source>
</evidence>
<keyword evidence="10 16" id="KW-0492">Microsome</keyword>
<keyword evidence="7" id="KW-0349">Heme</keyword>
<comment type="function">
    <text evidence="15">Non-classical phosphatidylinositol (PtdIns) transfer protein (PITP), which exhibits PtdIns-binding/transfer activity in the absence of detectable PtdCho-binding/transfer activity. Regulates PtdIns(4,5)P2 homeostasis at the plasma membrane. Heme-binding protein that may play a role in organic oxidant-induced stress responses.</text>
</comment>
<evidence type="ECO:0000256" key="8">
    <source>
        <dbReference type="ARBA" id="ARBA00022723"/>
    </source>
</evidence>
<sequence>MKFNNETEKQVFERLWKELSNLIEKDCQGYDELYGYKLLEGEFYDEEVAKALVYKFCKAYQFNYEEAVKNLTDTLNWRREFDPLSAAFKETHNKALESIGILTLYPKAPANKKVVTWNLYGGLLKQKEVFENVEKFLRYRIGLMERGLKLLDFTDENNDYMTQVHDYKGVSMWKMDPQIKKCTKQVIETFQKYYPELLYAKYFVNVPSLLTWVYDVVKKFVGEETRKKFVVLNDGNKLGAYIPFAPSTLYGGKSADSLATQNVTDVRPTPYALSLLEKEMTTEID</sequence>
<dbReference type="GO" id="GO:0043001">
    <property type="term" value="P:Golgi to plasma membrane protein transport"/>
    <property type="evidence" value="ECO:0007669"/>
    <property type="project" value="TreeGrafter"/>
</dbReference>
<dbReference type="InterPro" id="IPR036865">
    <property type="entry name" value="CRAL-TRIO_dom_sf"/>
</dbReference>
<dbReference type="InterPro" id="IPR042938">
    <property type="entry name" value="Sfh5"/>
</dbReference>
<comment type="catalytic activity">
    <reaction evidence="14">
        <text>a 1,2-diacyl-sn-glycero-3-phospho-(1D-myo-inositol)(in) = a 1,2-diacyl-sn-glycero-3-phospho-(1D-myo-inositol)(out)</text>
        <dbReference type="Rhea" id="RHEA:38691"/>
        <dbReference type="ChEBI" id="CHEBI:57880"/>
    </reaction>
    <physiologicalReaction direction="left-to-right" evidence="14">
        <dbReference type="Rhea" id="RHEA:38692"/>
    </physiologicalReaction>
</comment>
<dbReference type="GO" id="GO:0008526">
    <property type="term" value="F:phosphatidylinositol transfer activity"/>
    <property type="evidence" value="ECO:0007669"/>
    <property type="project" value="UniProtKB-UniRule"/>
</dbReference>
<dbReference type="SMART" id="SM00516">
    <property type="entry name" value="SEC14"/>
    <property type="match status" value="1"/>
</dbReference>
<dbReference type="GO" id="GO:0046872">
    <property type="term" value="F:metal ion binding"/>
    <property type="evidence" value="ECO:0007669"/>
    <property type="project" value="UniProtKB-KW"/>
</dbReference>
<dbReference type="Gene3D" id="3.40.525.10">
    <property type="entry name" value="CRAL-TRIO lipid binding domain"/>
    <property type="match status" value="1"/>
</dbReference>
<dbReference type="GO" id="GO:0032541">
    <property type="term" value="C:cortical endoplasmic reticulum"/>
    <property type="evidence" value="ECO:0007669"/>
    <property type="project" value="TreeGrafter"/>
</dbReference>
<proteinExistence type="inferred from homology"/>
<evidence type="ECO:0000256" key="1">
    <source>
        <dbReference type="ARBA" id="ARBA00001970"/>
    </source>
</evidence>
<evidence type="ECO:0000256" key="15">
    <source>
        <dbReference type="ARBA" id="ARBA00024180"/>
    </source>
</evidence>
<protein>
    <recommendedName>
        <fullName evidence="4 16">Phosphatidylinositol transfer protein SFH5</fullName>
        <shortName evidence="16">PITP SFH5</shortName>
    </recommendedName>
</protein>
<comment type="cofactor">
    <cofactor evidence="1">
        <name>heme b</name>
        <dbReference type="ChEBI" id="CHEBI:60344"/>
    </cofactor>
</comment>
<keyword evidence="11" id="KW-0408">Iron</keyword>
<dbReference type="Pfam" id="PF03765">
    <property type="entry name" value="CRAL_TRIO_N"/>
    <property type="match status" value="1"/>
</dbReference>
<dbReference type="InterPro" id="IPR036273">
    <property type="entry name" value="CRAL/TRIO_N_dom_sf"/>
</dbReference>
<feature type="domain" description="CRAL-TRIO" evidence="17">
    <location>
        <begin position="92"/>
        <end position="258"/>
    </location>
</feature>